<feature type="region of interest" description="Disordered" evidence="1">
    <location>
        <begin position="113"/>
        <end position="135"/>
    </location>
</feature>
<reference evidence="2" key="1">
    <citation type="submission" date="2020-05" db="EMBL/GenBank/DDBJ databases">
        <authorList>
            <person name="Chiriac C."/>
            <person name="Salcher M."/>
            <person name="Ghai R."/>
            <person name="Kavagutti S V."/>
        </authorList>
    </citation>
    <scope>NUCLEOTIDE SEQUENCE</scope>
</reference>
<gene>
    <name evidence="2" type="ORF">UFOVP758_7</name>
</gene>
<proteinExistence type="predicted"/>
<dbReference type="EMBL" id="LR798353">
    <property type="protein sequence ID" value="CAB5225727.1"/>
    <property type="molecule type" value="Genomic_DNA"/>
</dbReference>
<evidence type="ECO:0000256" key="1">
    <source>
        <dbReference type="SAM" id="MobiDB-lite"/>
    </source>
</evidence>
<protein>
    <submittedName>
        <fullName evidence="2">Uncharacterized protein</fullName>
    </submittedName>
</protein>
<organism evidence="2">
    <name type="scientific">uncultured Caudovirales phage</name>
    <dbReference type="NCBI Taxonomy" id="2100421"/>
    <lineage>
        <taxon>Viruses</taxon>
        <taxon>Duplodnaviria</taxon>
        <taxon>Heunggongvirae</taxon>
        <taxon>Uroviricota</taxon>
        <taxon>Caudoviricetes</taxon>
        <taxon>Peduoviridae</taxon>
        <taxon>Maltschvirus</taxon>
        <taxon>Maltschvirus maltsch</taxon>
    </lineage>
</organism>
<evidence type="ECO:0000313" key="2">
    <source>
        <dbReference type="EMBL" id="CAB5225727.1"/>
    </source>
</evidence>
<accession>A0A6J7X576</accession>
<name>A0A6J7X576_9CAUD</name>
<sequence>MTAEELLPLTAQEKTHYTNWWCKSIGIKSRDLDNHPQIDDAIRLIQFRTTLWYWMSASERGEWAAMWNRVYHHQYPLKAQHWNRLESITLSSMYRQEQNNKQSTVIRQLRESRTKQGSVHMMANPLPATSSPIRT</sequence>